<evidence type="ECO:0000313" key="2">
    <source>
        <dbReference type="Proteomes" id="UP000236311"/>
    </source>
</evidence>
<dbReference type="Gene3D" id="3.40.50.970">
    <property type="match status" value="1"/>
</dbReference>
<keyword evidence="1" id="KW-0670">Pyruvate</keyword>
<organism evidence="1 2">
    <name type="scientific">Acetatifactor muris</name>
    <dbReference type="NCBI Taxonomy" id="879566"/>
    <lineage>
        <taxon>Bacteria</taxon>
        <taxon>Bacillati</taxon>
        <taxon>Bacillota</taxon>
        <taxon>Clostridia</taxon>
        <taxon>Lachnospirales</taxon>
        <taxon>Lachnospiraceae</taxon>
        <taxon>Acetatifactor</taxon>
    </lineage>
</organism>
<dbReference type="AlphaFoldDB" id="A0A2K4ZPR1"/>
<dbReference type="GO" id="GO:0019164">
    <property type="term" value="F:pyruvate synthase activity"/>
    <property type="evidence" value="ECO:0007669"/>
    <property type="project" value="UniProtKB-EC"/>
</dbReference>
<keyword evidence="1" id="KW-0560">Oxidoreductase</keyword>
<proteinExistence type="predicted"/>
<reference evidence="1 2" key="1">
    <citation type="submission" date="2018-01" db="EMBL/GenBank/DDBJ databases">
        <authorList>
            <person name="Gaut B.S."/>
            <person name="Morton B.R."/>
            <person name="Clegg M.T."/>
            <person name="Duvall M.R."/>
        </authorList>
    </citation>
    <scope>NUCLEOTIDE SEQUENCE [LARGE SCALE GENOMIC DNA]</scope>
    <source>
        <strain evidence="1">GP69</strain>
    </source>
</reference>
<accession>A0A2K4ZPR1</accession>
<gene>
    <name evidence="1" type="primary">porB_2</name>
    <name evidence="1" type="ORF">AMURIS_05184</name>
</gene>
<evidence type="ECO:0000313" key="1">
    <source>
        <dbReference type="EMBL" id="SOY32425.1"/>
    </source>
</evidence>
<dbReference type="EC" id="1.2.7.1" evidence="1"/>
<dbReference type="Proteomes" id="UP000236311">
    <property type="component" value="Unassembled WGS sequence"/>
</dbReference>
<name>A0A2K4ZPR1_9FIRM</name>
<sequence>MEAAYNFKEVMNKPERLAPGHRMCAGCGGTVAVRGVLRALHEGDRAVVGNATGCLEVSSFMYP</sequence>
<protein>
    <submittedName>
        <fullName evidence="1">Pyruvate synthase subunit PorB</fullName>
        <ecNumber evidence="1">1.2.7.1</ecNumber>
    </submittedName>
</protein>
<dbReference type="EMBL" id="OFSM01000049">
    <property type="protein sequence ID" value="SOY32425.1"/>
    <property type="molecule type" value="Genomic_DNA"/>
</dbReference>
<keyword evidence="2" id="KW-1185">Reference proteome</keyword>